<dbReference type="Gene3D" id="3.10.105.10">
    <property type="entry name" value="Dipeptide-binding Protein, Domain 3"/>
    <property type="match status" value="1"/>
</dbReference>
<dbReference type="RefSeq" id="WP_343995850.1">
    <property type="nucleotide sequence ID" value="NZ_BAAALG010000012.1"/>
</dbReference>
<keyword evidence="2" id="KW-0813">Transport</keyword>
<accession>A0ABN1TZZ3</accession>
<evidence type="ECO:0000259" key="5">
    <source>
        <dbReference type="Pfam" id="PF00496"/>
    </source>
</evidence>
<evidence type="ECO:0000256" key="1">
    <source>
        <dbReference type="ARBA" id="ARBA00005695"/>
    </source>
</evidence>
<proteinExistence type="inferred from homology"/>
<dbReference type="PANTHER" id="PTHR30290">
    <property type="entry name" value="PERIPLASMIC BINDING COMPONENT OF ABC TRANSPORTER"/>
    <property type="match status" value="1"/>
</dbReference>
<reference evidence="6 7" key="1">
    <citation type="journal article" date="2019" name="Int. J. Syst. Evol. Microbiol.">
        <title>The Global Catalogue of Microorganisms (GCM) 10K type strain sequencing project: providing services to taxonomists for standard genome sequencing and annotation.</title>
        <authorList>
            <consortium name="The Broad Institute Genomics Platform"/>
            <consortium name="The Broad Institute Genome Sequencing Center for Infectious Disease"/>
            <person name="Wu L."/>
            <person name="Ma J."/>
        </authorList>
    </citation>
    <scope>NUCLEOTIDE SEQUENCE [LARGE SCALE GENOMIC DNA]</scope>
    <source>
        <strain evidence="6 7">JCM 13008</strain>
    </source>
</reference>
<dbReference type="PROSITE" id="PS51257">
    <property type="entry name" value="PROKAR_LIPOPROTEIN"/>
    <property type="match status" value="1"/>
</dbReference>
<dbReference type="InterPro" id="IPR039424">
    <property type="entry name" value="SBP_5"/>
</dbReference>
<dbReference type="InterPro" id="IPR000914">
    <property type="entry name" value="SBP_5_dom"/>
</dbReference>
<dbReference type="PIRSF" id="PIRSF002741">
    <property type="entry name" value="MppA"/>
    <property type="match status" value="1"/>
</dbReference>
<dbReference type="Proteomes" id="UP001501581">
    <property type="component" value="Unassembled WGS sequence"/>
</dbReference>
<dbReference type="SUPFAM" id="SSF53850">
    <property type="entry name" value="Periplasmic binding protein-like II"/>
    <property type="match status" value="1"/>
</dbReference>
<name>A0ABN1TZZ3_9ACTN</name>
<gene>
    <name evidence="6" type="ORF">GCM10009668_32110</name>
</gene>
<dbReference type="CDD" id="cd00995">
    <property type="entry name" value="PBP2_NikA_DppA_OppA_like"/>
    <property type="match status" value="1"/>
</dbReference>
<sequence>MKLRSTTPTRFGALLLASTLLVAGCADSGGKDDKDADKDAGSSMSKDEIWSAGVFGEESPGQPKAGGVLTVADYGEPRSLDPTVTIPNGAVGASAMAAIYDLLVRWDNEAGEYVPQLAESLSSEDDVTWTLKLRKGATFSDGTPVNAAAVMGSIGYYMQNQGFNVLILATNLKEMKPVDELTVDFVMNAPYASFPAMLATGPGMVLAPAAIKGGPKKFTPIGAGPFVFDSYKPSEELVLTRNDAYFGEKAHLDGLRFVWPSSDAARIDALKNGDVDQVSVRTPQIVEEARTDGVHGALSPVGLGNMIQINHREGRPGADLRIRQAMSLAIDPQAYLDRTADGHGIASRNIYSPSAPYYTEIETPETDLEAAKKLVAEAKADGVDTTVSYIGQSDQTSKTAAVTIEAMLEAVGLTVEVELLNNIADQTSRIYVTHDFDIAGGSISIPIDDPFSRFTSGVLGSSPANSFGYDNPEMNELIGRLQAATGEEATEILTRINELWQETLPSVPLSPGGFFFPWSDDVHGIVPASEFLLLYGGAWKS</sequence>
<dbReference type="InterPro" id="IPR030678">
    <property type="entry name" value="Peptide/Ni-bd"/>
</dbReference>
<comment type="similarity">
    <text evidence="1">Belongs to the bacterial solute-binding protein 5 family.</text>
</comment>
<evidence type="ECO:0000256" key="3">
    <source>
        <dbReference type="ARBA" id="ARBA00022729"/>
    </source>
</evidence>
<dbReference type="Pfam" id="PF00496">
    <property type="entry name" value="SBP_bac_5"/>
    <property type="match status" value="1"/>
</dbReference>
<keyword evidence="3 4" id="KW-0732">Signal</keyword>
<evidence type="ECO:0000256" key="4">
    <source>
        <dbReference type="SAM" id="SignalP"/>
    </source>
</evidence>
<feature type="signal peptide" evidence="4">
    <location>
        <begin position="1"/>
        <end position="28"/>
    </location>
</feature>
<comment type="caution">
    <text evidence="6">The sequence shown here is derived from an EMBL/GenBank/DDBJ whole genome shotgun (WGS) entry which is preliminary data.</text>
</comment>
<dbReference type="EMBL" id="BAAALG010000012">
    <property type="protein sequence ID" value="GAA1109347.1"/>
    <property type="molecule type" value="Genomic_DNA"/>
</dbReference>
<protein>
    <submittedName>
        <fullName evidence="6">Glutathione ABC transporter substrate-binding protein</fullName>
    </submittedName>
</protein>
<evidence type="ECO:0000313" key="6">
    <source>
        <dbReference type="EMBL" id="GAA1109347.1"/>
    </source>
</evidence>
<dbReference type="Gene3D" id="3.40.190.10">
    <property type="entry name" value="Periplasmic binding protein-like II"/>
    <property type="match status" value="1"/>
</dbReference>
<feature type="domain" description="Solute-binding protein family 5" evidence="5">
    <location>
        <begin position="112"/>
        <end position="454"/>
    </location>
</feature>
<feature type="chain" id="PRO_5045039172" evidence="4">
    <location>
        <begin position="29"/>
        <end position="541"/>
    </location>
</feature>
<keyword evidence="7" id="KW-1185">Reference proteome</keyword>
<evidence type="ECO:0000256" key="2">
    <source>
        <dbReference type="ARBA" id="ARBA00022448"/>
    </source>
</evidence>
<organism evidence="6 7">
    <name type="scientific">Nocardioides dubius</name>
    <dbReference type="NCBI Taxonomy" id="317019"/>
    <lineage>
        <taxon>Bacteria</taxon>
        <taxon>Bacillati</taxon>
        <taxon>Actinomycetota</taxon>
        <taxon>Actinomycetes</taxon>
        <taxon>Propionibacteriales</taxon>
        <taxon>Nocardioidaceae</taxon>
        <taxon>Nocardioides</taxon>
    </lineage>
</organism>
<dbReference type="PANTHER" id="PTHR30290:SF9">
    <property type="entry name" value="OLIGOPEPTIDE-BINDING PROTEIN APPA"/>
    <property type="match status" value="1"/>
</dbReference>
<evidence type="ECO:0000313" key="7">
    <source>
        <dbReference type="Proteomes" id="UP001501581"/>
    </source>
</evidence>